<comment type="caution">
    <text evidence="7">The sequence shown here is derived from an EMBL/GenBank/DDBJ whole genome shotgun (WGS) entry which is preliminary data.</text>
</comment>
<keyword evidence="4 6" id="KW-0802">TPR repeat</keyword>
<accession>A0A0S7WGU4</accession>
<dbReference type="PANTHER" id="PTHR46630">
    <property type="entry name" value="TETRATRICOPEPTIDE REPEAT PROTEIN 29"/>
    <property type="match status" value="1"/>
</dbReference>
<dbReference type="AlphaFoldDB" id="A0A0S7WGU4"/>
<dbReference type="SMART" id="SM00028">
    <property type="entry name" value="TPR"/>
    <property type="match status" value="5"/>
</dbReference>
<dbReference type="Pfam" id="PF13432">
    <property type="entry name" value="TPR_16"/>
    <property type="match status" value="2"/>
</dbReference>
<comment type="subcellular location">
    <subcellularLocation>
        <location evidence="1">Cytoplasm</location>
    </subcellularLocation>
</comment>
<dbReference type="PANTHER" id="PTHR46630:SF1">
    <property type="entry name" value="TETRATRICOPEPTIDE REPEAT PROTEIN 29"/>
    <property type="match status" value="1"/>
</dbReference>
<proteinExistence type="inferred from homology"/>
<evidence type="ECO:0000256" key="6">
    <source>
        <dbReference type="PROSITE-ProRule" id="PRU00339"/>
    </source>
</evidence>
<dbReference type="InterPro" id="IPR051476">
    <property type="entry name" value="Bac_ResReg_Asp_Phosphatase"/>
</dbReference>
<organism evidence="7 8">
    <name type="scientific">candidate division TA06 bacterium DG_26</name>
    <dbReference type="NCBI Taxonomy" id="1703771"/>
    <lineage>
        <taxon>Bacteria</taxon>
        <taxon>Bacteria division TA06</taxon>
    </lineage>
</organism>
<dbReference type="InterPro" id="IPR011990">
    <property type="entry name" value="TPR-like_helical_dom_sf"/>
</dbReference>
<gene>
    <name evidence="7" type="ORF">AMJ40_05750</name>
</gene>
<dbReference type="Proteomes" id="UP000051124">
    <property type="component" value="Unassembled WGS sequence"/>
</dbReference>
<evidence type="ECO:0000313" key="7">
    <source>
        <dbReference type="EMBL" id="KPJ49339.1"/>
    </source>
</evidence>
<dbReference type="PROSITE" id="PS50005">
    <property type="entry name" value="TPR"/>
    <property type="match status" value="2"/>
</dbReference>
<keyword evidence="2" id="KW-0963">Cytoplasm</keyword>
<keyword evidence="3" id="KW-0677">Repeat</keyword>
<feature type="repeat" description="TPR" evidence="6">
    <location>
        <begin position="252"/>
        <end position="285"/>
    </location>
</feature>
<evidence type="ECO:0000256" key="3">
    <source>
        <dbReference type="ARBA" id="ARBA00022737"/>
    </source>
</evidence>
<dbReference type="EMBL" id="LIZT01000063">
    <property type="protein sequence ID" value="KPJ49339.1"/>
    <property type="molecule type" value="Genomic_DNA"/>
</dbReference>
<feature type="repeat" description="TPR" evidence="6">
    <location>
        <begin position="69"/>
        <end position="102"/>
    </location>
</feature>
<name>A0A0S7WGU4_UNCT6</name>
<reference evidence="7 8" key="1">
    <citation type="journal article" date="2015" name="Microbiome">
        <title>Genomic resolution of linkages in carbon, nitrogen, and sulfur cycling among widespread estuary sediment bacteria.</title>
        <authorList>
            <person name="Baker B.J."/>
            <person name="Lazar C.S."/>
            <person name="Teske A.P."/>
            <person name="Dick G.J."/>
        </authorList>
    </citation>
    <scope>NUCLEOTIDE SEQUENCE [LARGE SCALE GENOMIC DNA]</scope>
    <source>
        <strain evidence="7">DG_26</strain>
    </source>
</reference>
<evidence type="ECO:0000256" key="1">
    <source>
        <dbReference type="ARBA" id="ARBA00004496"/>
    </source>
</evidence>
<evidence type="ECO:0000313" key="8">
    <source>
        <dbReference type="Proteomes" id="UP000051124"/>
    </source>
</evidence>
<dbReference type="SUPFAM" id="SSF48452">
    <property type="entry name" value="TPR-like"/>
    <property type="match status" value="2"/>
</dbReference>
<evidence type="ECO:0000256" key="4">
    <source>
        <dbReference type="ARBA" id="ARBA00022803"/>
    </source>
</evidence>
<evidence type="ECO:0000256" key="2">
    <source>
        <dbReference type="ARBA" id="ARBA00022490"/>
    </source>
</evidence>
<sequence length="301" mass="34667">MDDAITGIEQAYRQLGREAEAIGFLESLRPTAAILMRKGDAYLNLKRYRDAIGEYMRVVDSFAKSSLAPAALYKAAETYVKLNEYSTALSHCERLIKTYPSSEWVDESKLKIGEIHVRMGDYRGAIEHLGKYRSDSRLNESLALLYLGTAYAQSGETYRAKETLLSIEEKYPEEPTRDRANLELGKIYLDEGGYSVALSRFRDVIRNRSDDIACEAQYWIGEVYLEQNEFEKALAEYERVEYVYAFCTEWVPKALLGAGACYEKLERYDQARETYKKIIDKYSNSPEATEAQRRLEKAKWK</sequence>
<dbReference type="Gene3D" id="1.25.40.10">
    <property type="entry name" value="Tetratricopeptide repeat domain"/>
    <property type="match status" value="3"/>
</dbReference>
<dbReference type="GO" id="GO:0005737">
    <property type="term" value="C:cytoplasm"/>
    <property type="evidence" value="ECO:0007669"/>
    <property type="project" value="UniProtKB-SubCell"/>
</dbReference>
<dbReference type="Pfam" id="PF13174">
    <property type="entry name" value="TPR_6"/>
    <property type="match status" value="2"/>
</dbReference>
<evidence type="ECO:0000256" key="5">
    <source>
        <dbReference type="ARBA" id="ARBA00038253"/>
    </source>
</evidence>
<comment type="similarity">
    <text evidence="5">Belongs to the Rap family.</text>
</comment>
<dbReference type="InterPro" id="IPR019734">
    <property type="entry name" value="TPR_rpt"/>
</dbReference>
<protein>
    <submittedName>
        <fullName evidence="7">Uncharacterized protein</fullName>
    </submittedName>
</protein>